<dbReference type="InterPro" id="IPR005863">
    <property type="entry name" value="UDP-N-AcMur_synth"/>
</dbReference>
<sequence length="458" mass="50504">MTKWTLNEIAEATDGVIYDAENQGVSISNISFDSRNLSEGSLFVPLIAERNGHEYIDSAIQNGASAAFWSEDIEKAPKNFPIIQVKDTLQALQQFAKWYLKKVNPKVVGITGSNGKTTTKDMTDAVLSAKYKTHKTVGNFNNHIGLPYTILEMPADTEAIILEMGMSQADEIRVLSILAEPNVAVITMIGESHIEFFGSRNGIADAKMEIIDGLKPDGVLIYPGEEPLLVERTAGLPKESIRTFGRTGKEKLYATDIEVKSRSTSFSINLKPELTITLPIPGEYNVQNALAAILVGIEFGISIEASAEKLEQFQLTKNRLEWIEGFNGAQLLNDAYNASPSSMKAVLNYFSSIETTGAKIVVLGDILELGQLSEELHRSVAASIDANSIDHLVLYGEKMGIVYEEVKDSFNPEKIRHFLNDKKPMVDYLRKTIQSKDVVLLKSSLGTNILEVVEKLKK</sequence>
<keyword evidence="2 10" id="KW-0436">Ligase</keyword>
<keyword evidence="1 10" id="KW-0963">Cytoplasm</keyword>
<dbReference type="Pfam" id="PF08245">
    <property type="entry name" value="Mur_ligase_M"/>
    <property type="match status" value="1"/>
</dbReference>
<dbReference type="Pfam" id="PF02875">
    <property type="entry name" value="Mur_ligase_C"/>
    <property type="match status" value="1"/>
</dbReference>
<evidence type="ECO:0000256" key="6">
    <source>
        <dbReference type="ARBA" id="ARBA00022960"/>
    </source>
</evidence>
<comment type="pathway">
    <text evidence="10 11">Cell wall biogenesis; peptidoglycan biosynthesis.</text>
</comment>
<comment type="catalytic activity">
    <reaction evidence="10">
        <text>UDP-N-acetyl-alpha-D-muramoyl-L-alanyl-gamma-D-glutamyl-L-lysine + D-alanyl-D-alanine + ATP = UDP-N-acetyl-alpha-D-muramoyl-L-alanyl-gamma-D-glutamyl-L-lysyl-D-alanyl-D-alanine + ADP + phosphate + H(+)</text>
        <dbReference type="Rhea" id="RHEA:16085"/>
        <dbReference type="ChEBI" id="CHEBI:15378"/>
        <dbReference type="ChEBI" id="CHEBI:30616"/>
        <dbReference type="ChEBI" id="CHEBI:43474"/>
        <dbReference type="ChEBI" id="CHEBI:57822"/>
        <dbReference type="ChEBI" id="CHEBI:70758"/>
        <dbReference type="ChEBI" id="CHEBI:83903"/>
        <dbReference type="ChEBI" id="CHEBI:456216"/>
        <dbReference type="EC" id="6.3.2.10"/>
    </reaction>
</comment>
<dbReference type="InterPro" id="IPR036615">
    <property type="entry name" value="Mur_ligase_C_dom_sf"/>
</dbReference>
<feature type="domain" description="Mur ligase N-terminal catalytic" evidence="12">
    <location>
        <begin position="27"/>
        <end position="97"/>
    </location>
</feature>
<evidence type="ECO:0000313" key="16">
    <source>
        <dbReference type="Proteomes" id="UP000195611"/>
    </source>
</evidence>
<dbReference type="AlphaFoldDB" id="A0A1R4KIS4"/>
<dbReference type="Gene3D" id="3.40.1190.10">
    <property type="entry name" value="Mur-like, catalytic domain"/>
    <property type="match status" value="1"/>
</dbReference>
<feature type="domain" description="Mur ligase C-terminal" evidence="13">
    <location>
        <begin position="318"/>
        <end position="444"/>
    </location>
</feature>
<evidence type="ECO:0000256" key="11">
    <source>
        <dbReference type="RuleBase" id="RU004136"/>
    </source>
</evidence>
<dbReference type="GO" id="GO:0008360">
    <property type="term" value="P:regulation of cell shape"/>
    <property type="evidence" value="ECO:0007669"/>
    <property type="project" value="UniProtKB-KW"/>
</dbReference>
<feature type="binding site" evidence="10">
    <location>
        <begin position="112"/>
        <end position="118"/>
    </location>
    <ligand>
        <name>ATP</name>
        <dbReference type="ChEBI" id="CHEBI:30616"/>
    </ligand>
</feature>
<dbReference type="GO" id="GO:0005524">
    <property type="term" value="F:ATP binding"/>
    <property type="evidence" value="ECO:0007669"/>
    <property type="project" value="UniProtKB-UniRule"/>
</dbReference>
<evidence type="ECO:0000256" key="8">
    <source>
        <dbReference type="ARBA" id="ARBA00023306"/>
    </source>
</evidence>
<keyword evidence="8 10" id="KW-0131">Cell cycle</keyword>
<dbReference type="InterPro" id="IPR004101">
    <property type="entry name" value="Mur_ligase_C"/>
</dbReference>
<dbReference type="GO" id="GO:0008766">
    <property type="term" value="F:UDP-N-acetylmuramoylalanyl-D-glutamyl-2,6-diaminopimelate-D-alanyl-D-alanine ligase activity"/>
    <property type="evidence" value="ECO:0007669"/>
    <property type="project" value="RHEA"/>
</dbReference>
<reference evidence="15 16" key="1">
    <citation type="submission" date="2017-02" db="EMBL/GenBank/DDBJ databases">
        <authorList>
            <person name="Peterson S.W."/>
        </authorList>
    </citation>
    <scope>NUCLEOTIDE SEQUENCE [LARGE SCALE GENOMIC DNA]</scope>
    <source>
        <strain evidence="15 16">42ea</strain>
    </source>
</reference>
<protein>
    <recommendedName>
        <fullName evidence="10 11">UDP-N-acetylmuramoyl-tripeptide--D-alanyl-D-alanine ligase</fullName>
        <ecNumber evidence="10 11">6.3.2.10</ecNumber>
    </recommendedName>
    <alternativeName>
        <fullName evidence="10">D-alanyl-D-alanine-adding enzyme</fullName>
    </alternativeName>
</protein>
<evidence type="ECO:0000256" key="9">
    <source>
        <dbReference type="ARBA" id="ARBA00023316"/>
    </source>
</evidence>
<dbReference type="SUPFAM" id="SSF53623">
    <property type="entry name" value="MurD-like peptide ligases, catalytic domain"/>
    <property type="match status" value="1"/>
</dbReference>
<keyword evidence="6 10" id="KW-0133">Cell shape</keyword>
<keyword evidence="4 10" id="KW-0547">Nucleotide-binding</keyword>
<evidence type="ECO:0000259" key="14">
    <source>
        <dbReference type="Pfam" id="PF08245"/>
    </source>
</evidence>
<dbReference type="GO" id="GO:0005737">
    <property type="term" value="C:cytoplasm"/>
    <property type="evidence" value="ECO:0007669"/>
    <property type="project" value="UniProtKB-SubCell"/>
</dbReference>
<evidence type="ECO:0000259" key="12">
    <source>
        <dbReference type="Pfam" id="PF01225"/>
    </source>
</evidence>
<dbReference type="PANTHER" id="PTHR43024:SF1">
    <property type="entry name" value="UDP-N-ACETYLMURAMOYL-TRIPEPTIDE--D-ALANYL-D-ALANINE LIGASE"/>
    <property type="match status" value="1"/>
</dbReference>
<evidence type="ECO:0000256" key="7">
    <source>
        <dbReference type="ARBA" id="ARBA00022984"/>
    </source>
</evidence>
<comment type="similarity">
    <text evidence="10">Belongs to the MurCDEF family. MurF subfamily.</text>
</comment>
<dbReference type="EC" id="6.3.2.10" evidence="10 11"/>
<evidence type="ECO:0000256" key="10">
    <source>
        <dbReference type="HAMAP-Rule" id="MF_02019"/>
    </source>
</evidence>
<evidence type="ECO:0000313" key="15">
    <source>
        <dbReference type="EMBL" id="SJN44125.1"/>
    </source>
</evidence>
<dbReference type="Proteomes" id="UP000195611">
    <property type="component" value="Unassembled WGS sequence"/>
</dbReference>
<comment type="catalytic activity">
    <reaction evidence="11">
        <text>D-alanyl-D-alanine + UDP-N-acetyl-alpha-D-muramoyl-L-alanyl-gamma-D-glutamyl-meso-2,6-diaminopimelate + ATP = UDP-N-acetyl-alpha-D-muramoyl-L-alanyl-gamma-D-glutamyl-meso-2,6-diaminopimeloyl-D-alanyl-D-alanine + ADP + phosphate + H(+)</text>
        <dbReference type="Rhea" id="RHEA:28374"/>
        <dbReference type="ChEBI" id="CHEBI:15378"/>
        <dbReference type="ChEBI" id="CHEBI:30616"/>
        <dbReference type="ChEBI" id="CHEBI:43474"/>
        <dbReference type="ChEBI" id="CHEBI:57822"/>
        <dbReference type="ChEBI" id="CHEBI:61386"/>
        <dbReference type="ChEBI" id="CHEBI:83905"/>
        <dbReference type="ChEBI" id="CHEBI:456216"/>
        <dbReference type="EC" id="6.3.2.10"/>
    </reaction>
</comment>
<comment type="function">
    <text evidence="10 11">Involved in cell wall formation. Catalyzes the final step in the synthesis of UDP-N-acetylmuramoyl-pentapeptide, the precursor of murein.</text>
</comment>
<dbReference type="InterPro" id="IPR000713">
    <property type="entry name" value="Mur_ligase_N"/>
</dbReference>
<dbReference type="InterPro" id="IPR036565">
    <property type="entry name" value="Mur-like_cat_sf"/>
</dbReference>
<dbReference type="GO" id="GO:0051301">
    <property type="term" value="P:cell division"/>
    <property type="evidence" value="ECO:0007669"/>
    <property type="project" value="UniProtKB-KW"/>
</dbReference>
<dbReference type="NCBIfam" id="TIGR01143">
    <property type="entry name" value="murF"/>
    <property type="match status" value="1"/>
</dbReference>
<dbReference type="PANTHER" id="PTHR43024">
    <property type="entry name" value="UDP-N-ACETYLMURAMOYL-TRIPEPTIDE--D-ALANYL-D-ALANINE LIGASE"/>
    <property type="match status" value="1"/>
</dbReference>
<evidence type="ECO:0000256" key="1">
    <source>
        <dbReference type="ARBA" id="ARBA00022490"/>
    </source>
</evidence>
<keyword evidence="5 10" id="KW-0067">ATP-binding</keyword>
<dbReference type="SUPFAM" id="SSF53244">
    <property type="entry name" value="MurD-like peptide ligases, peptide-binding domain"/>
    <property type="match status" value="1"/>
</dbReference>
<evidence type="ECO:0000256" key="2">
    <source>
        <dbReference type="ARBA" id="ARBA00022598"/>
    </source>
</evidence>
<evidence type="ECO:0000256" key="4">
    <source>
        <dbReference type="ARBA" id="ARBA00022741"/>
    </source>
</evidence>
<name>A0A1R4KIS4_9LACT</name>
<dbReference type="RefSeq" id="WP_087059974.1">
    <property type="nucleotide sequence ID" value="NZ_FUKW01000147.1"/>
</dbReference>
<evidence type="ECO:0000256" key="5">
    <source>
        <dbReference type="ARBA" id="ARBA00022840"/>
    </source>
</evidence>
<dbReference type="GO" id="GO:0071555">
    <property type="term" value="P:cell wall organization"/>
    <property type="evidence" value="ECO:0007669"/>
    <property type="project" value="UniProtKB-KW"/>
</dbReference>
<dbReference type="HAMAP" id="MF_02019">
    <property type="entry name" value="MurF"/>
    <property type="match status" value="1"/>
</dbReference>
<dbReference type="GO" id="GO:0009252">
    <property type="term" value="P:peptidoglycan biosynthetic process"/>
    <property type="evidence" value="ECO:0007669"/>
    <property type="project" value="UniProtKB-UniRule"/>
</dbReference>
<proteinExistence type="inferred from homology"/>
<dbReference type="InterPro" id="IPR035911">
    <property type="entry name" value="MurE/MurF_N"/>
</dbReference>
<keyword evidence="9 10" id="KW-0961">Cell wall biogenesis/degradation</keyword>
<evidence type="ECO:0000259" key="13">
    <source>
        <dbReference type="Pfam" id="PF02875"/>
    </source>
</evidence>
<comment type="subcellular location">
    <subcellularLocation>
        <location evidence="10 11">Cytoplasm</location>
    </subcellularLocation>
</comment>
<dbReference type="UniPathway" id="UPA00219"/>
<dbReference type="Gene3D" id="3.90.190.20">
    <property type="entry name" value="Mur ligase, C-terminal domain"/>
    <property type="match status" value="1"/>
</dbReference>
<dbReference type="Gene3D" id="3.40.1390.10">
    <property type="entry name" value="MurE/MurF, N-terminal domain"/>
    <property type="match status" value="1"/>
</dbReference>
<dbReference type="InterPro" id="IPR013221">
    <property type="entry name" value="Mur_ligase_cen"/>
</dbReference>
<dbReference type="EMBL" id="FUKW01000147">
    <property type="protein sequence ID" value="SJN44125.1"/>
    <property type="molecule type" value="Genomic_DNA"/>
</dbReference>
<organism evidence="15 16">
    <name type="scientific">Marinilactibacillus psychrotolerans 42ea</name>
    <dbReference type="NCBI Taxonomy" id="1255609"/>
    <lineage>
        <taxon>Bacteria</taxon>
        <taxon>Bacillati</taxon>
        <taxon>Bacillota</taxon>
        <taxon>Bacilli</taxon>
        <taxon>Lactobacillales</taxon>
        <taxon>Carnobacteriaceae</taxon>
        <taxon>Marinilactibacillus</taxon>
    </lineage>
</organism>
<feature type="domain" description="Mur ligase central" evidence="14">
    <location>
        <begin position="110"/>
        <end position="295"/>
    </location>
</feature>
<dbReference type="InterPro" id="IPR051046">
    <property type="entry name" value="MurCDEF_CellWall_CoF430Synth"/>
</dbReference>
<gene>
    <name evidence="10" type="primary">murF</name>
    <name evidence="15" type="ORF">FM115_10415</name>
</gene>
<keyword evidence="7 10" id="KW-0573">Peptidoglycan synthesis</keyword>
<keyword evidence="3 10" id="KW-0132">Cell division</keyword>
<dbReference type="Pfam" id="PF01225">
    <property type="entry name" value="Mur_ligase"/>
    <property type="match status" value="1"/>
</dbReference>
<dbReference type="SUPFAM" id="SSF63418">
    <property type="entry name" value="MurE/MurF N-terminal domain"/>
    <property type="match status" value="1"/>
</dbReference>
<evidence type="ECO:0000256" key="3">
    <source>
        <dbReference type="ARBA" id="ARBA00022618"/>
    </source>
</evidence>
<dbReference type="GO" id="GO:0047480">
    <property type="term" value="F:UDP-N-acetylmuramoyl-tripeptide-D-alanyl-D-alanine ligase activity"/>
    <property type="evidence" value="ECO:0007669"/>
    <property type="project" value="UniProtKB-UniRule"/>
</dbReference>
<accession>A0A1R4KIS4</accession>